<organism evidence="8 9">
    <name type="scientific">Penicillium oxalicum (strain 114-2 / CGMCC 5302)</name>
    <name type="common">Penicillium decumbens</name>
    <dbReference type="NCBI Taxonomy" id="933388"/>
    <lineage>
        <taxon>Eukaryota</taxon>
        <taxon>Fungi</taxon>
        <taxon>Dikarya</taxon>
        <taxon>Ascomycota</taxon>
        <taxon>Pezizomycotina</taxon>
        <taxon>Eurotiomycetes</taxon>
        <taxon>Eurotiomycetidae</taxon>
        <taxon>Eurotiales</taxon>
        <taxon>Aspergillaceae</taxon>
        <taxon>Penicillium</taxon>
    </lineage>
</organism>
<dbReference type="InterPro" id="IPR008253">
    <property type="entry name" value="Marvel"/>
</dbReference>
<gene>
    <name evidence="8" type="ORF">PDE_06011</name>
</gene>
<feature type="transmembrane region" description="Helical" evidence="6">
    <location>
        <begin position="98"/>
        <end position="122"/>
    </location>
</feature>
<dbReference type="Pfam" id="PF01284">
    <property type="entry name" value="MARVEL"/>
    <property type="match status" value="1"/>
</dbReference>
<reference evidence="8 9" key="1">
    <citation type="journal article" date="2013" name="PLoS ONE">
        <title>Genomic and secretomic analyses reveal unique features of the lignocellulolytic enzyme system of Penicillium decumbens.</title>
        <authorList>
            <person name="Liu G."/>
            <person name="Zhang L."/>
            <person name="Wei X."/>
            <person name="Zou G."/>
            <person name="Qin Y."/>
            <person name="Ma L."/>
            <person name="Li J."/>
            <person name="Zheng H."/>
            <person name="Wang S."/>
            <person name="Wang C."/>
            <person name="Xun L."/>
            <person name="Zhao G.-P."/>
            <person name="Zhou Z."/>
            <person name="Qu Y."/>
        </authorList>
    </citation>
    <scope>NUCLEOTIDE SEQUENCE [LARGE SCALE GENOMIC DNA]</scope>
    <source>
        <strain evidence="9">114-2 / CGMCC 5302</strain>
    </source>
</reference>
<evidence type="ECO:0000256" key="5">
    <source>
        <dbReference type="SAM" id="MobiDB-lite"/>
    </source>
</evidence>
<dbReference type="STRING" id="933388.S8B8H6"/>
<keyword evidence="9" id="KW-1185">Reference proteome</keyword>
<evidence type="ECO:0000259" key="7">
    <source>
        <dbReference type="Pfam" id="PF01284"/>
    </source>
</evidence>
<dbReference type="eggNOG" id="ENOG502RANG">
    <property type="taxonomic scope" value="Eukaryota"/>
</dbReference>
<dbReference type="Proteomes" id="UP000019376">
    <property type="component" value="Unassembled WGS sequence"/>
</dbReference>
<evidence type="ECO:0000256" key="3">
    <source>
        <dbReference type="ARBA" id="ARBA00022989"/>
    </source>
</evidence>
<evidence type="ECO:0000256" key="2">
    <source>
        <dbReference type="ARBA" id="ARBA00022692"/>
    </source>
</evidence>
<dbReference type="OrthoDB" id="2117453at2759"/>
<dbReference type="PhylomeDB" id="S8B8H6"/>
<dbReference type="AlphaFoldDB" id="S8B8H6"/>
<keyword evidence="4 6" id="KW-0472">Membrane</keyword>
<feature type="domain" description="MARVEL" evidence="7">
    <location>
        <begin position="8"/>
        <end position="152"/>
    </location>
</feature>
<comment type="subcellular location">
    <subcellularLocation>
        <location evidence="1">Membrane</location>
        <topology evidence="1">Multi-pass membrane protein</topology>
    </subcellularLocation>
</comment>
<dbReference type="EMBL" id="KB644412">
    <property type="protein sequence ID" value="EPS31057.1"/>
    <property type="molecule type" value="Genomic_DNA"/>
</dbReference>
<proteinExistence type="predicted"/>
<feature type="transmembrane region" description="Helical" evidence="6">
    <location>
        <begin position="134"/>
        <end position="165"/>
    </location>
</feature>
<sequence length="203" mass="22088">MIVLHIALYALLGTCLTFSVIELGLSGYVVSFFSGTDQEWTWDPDTGYNWTTVHSSAPGILDFFIFNAVWTILVSVAAAVLPWFYARKGGVSPKLNTILGISYIVAFFVTSIFWLACFADIAARLGGGISWSDYLNAMIAFAVLLWLMFLALGILAVLSVCGVLVSDWPGYQSMRKGAVEEQPQGSMVPPTTNEAMTTHQPAV</sequence>
<dbReference type="GO" id="GO:0016020">
    <property type="term" value="C:membrane"/>
    <property type="evidence" value="ECO:0007669"/>
    <property type="project" value="UniProtKB-SubCell"/>
</dbReference>
<keyword evidence="3 6" id="KW-1133">Transmembrane helix</keyword>
<feature type="compositionally biased region" description="Polar residues" evidence="5">
    <location>
        <begin position="183"/>
        <end position="203"/>
    </location>
</feature>
<evidence type="ECO:0000256" key="6">
    <source>
        <dbReference type="SAM" id="Phobius"/>
    </source>
</evidence>
<evidence type="ECO:0000256" key="4">
    <source>
        <dbReference type="ARBA" id="ARBA00023136"/>
    </source>
</evidence>
<evidence type="ECO:0000256" key="1">
    <source>
        <dbReference type="ARBA" id="ARBA00004141"/>
    </source>
</evidence>
<dbReference type="HOGENOM" id="CLU_116841_0_0_1"/>
<name>S8B8H6_PENO1</name>
<feature type="region of interest" description="Disordered" evidence="5">
    <location>
        <begin position="179"/>
        <end position="203"/>
    </location>
</feature>
<evidence type="ECO:0000313" key="8">
    <source>
        <dbReference type="EMBL" id="EPS31057.1"/>
    </source>
</evidence>
<keyword evidence="2 6" id="KW-0812">Transmembrane</keyword>
<accession>S8B8H6</accession>
<feature type="transmembrane region" description="Helical" evidence="6">
    <location>
        <begin position="63"/>
        <end position="86"/>
    </location>
</feature>
<evidence type="ECO:0000313" key="9">
    <source>
        <dbReference type="Proteomes" id="UP000019376"/>
    </source>
</evidence>
<protein>
    <recommendedName>
        <fullName evidence="7">MARVEL domain-containing protein</fullName>
    </recommendedName>
</protein>